<reference evidence="1" key="2">
    <citation type="submission" date="2023-05" db="EMBL/GenBank/DDBJ databases">
        <authorList>
            <person name="Fouks B."/>
        </authorList>
    </citation>
    <scope>NUCLEOTIDE SEQUENCE</scope>
    <source>
        <strain evidence="1">Stay&amp;Tobe</strain>
        <tissue evidence="1">Testes</tissue>
    </source>
</reference>
<dbReference type="EMBL" id="JASPKZ010003086">
    <property type="protein sequence ID" value="KAJ9593930.1"/>
    <property type="molecule type" value="Genomic_DNA"/>
</dbReference>
<sequence length="86" mass="10269">MSKIEMVRTYHKDENCKENEDCLQQQSRWNQIKWKTKDKMVELCTSSLKVFGIKNCRELVMDREGWKKAIEEVKAHSGCNTKEEEE</sequence>
<keyword evidence="2" id="KW-1185">Reference proteome</keyword>
<reference evidence="1" key="1">
    <citation type="journal article" date="2023" name="IScience">
        <title>Live-bearing cockroach genome reveals convergent evolutionary mechanisms linked to viviparity in insects and beyond.</title>
        <authorList>
            <person name="Fouks B."/>
            <person name="Harrison M.C."/>
            <person name="Mikhailova A.A."/>
            <person name="Marchal E."/>
            <person name="English S."/>
            <person name="Carruthers M."/>
            <person name="Jennings E.C."/>
            <person name="Chiamaka E.L."/>
            <person name="Frigard R.A."/>
            <person name="Pippel M."/>
            <person name="Attardo G.M."/>
            <person name="Benoit J.B."/>
            <person name="Bornberg-Bauer E."/>
            <person name="Tobe S.S."/>
        </authorList>
    </citation>
    <scope>NUCLEOTIDE SEQUENCE</scope>
    <source>
        <strain evidence="1">Stay&amp;Tobe</strain>
    </source>
</reference>
<proteinExistence type="predicted"/>
<evidence type="ECO:0000313" key="2">
    <source>
        <dbReference type="Proteomes" id="UP001233999"/>
    </source>
</evidence>
<dbReference type="Proteomes" id="UP001233999">
    <property type="component" value="Unassembled WGS sequence"/>
</dbReference>
<evidence type="ECO:0000313" key="1">
    <source>
        <dbReference type="EMBL" id="KAJ9593930.1"/>
    </source>
</evidence>
<dbReference type="AlphaFoldDB" id="A0AAD8A7I0"/>
<name>A0AAD8A7I0_DIPPU</name>
<comment type="caution">
    <text evidence="1">The sequence shown here is derived from an EMBL/GenBank/DDBJ whole genome shotgun (WGS) entry which is preliminary data.</text>
</comment>
<accession>A0AAD8A7I0</accession>
<protein>
    <submittedName>
        <fullName evidence="1">Uncharacterized protein</fullName>
    </submittedName>
</protein>
<organism evidence="1 2">
    <name type="scientific">Diploptera punctata</name>
    <name type="common">Pacific beetle cockroach</name>
    <dbReference type="NCBI Taxonomy" id="6984"/>
    <lineage>
        <taxon>Eukaryota</taxon>
        <taxon>Metazoa</taxon>
        <taxon>Ecdysozoa</taxon>
        <taxon>Arthropoda</taxon>
        <taxon>Hexapoda</taxon>
        <taxon>Insecta</taxon>
        <taxon>Pterygota</taxon>
        <taxon>Neoptera</taxon>
        <taxon>Polyneoptera</taxon>
        <taxon>Dictyoptera</taxon>
        <taxon>Blattodea</taxon>
        <taxon>Blaberoidea</taxon>
        <taxon>Blaberidae</taxon>
        <taxon>Diplopterinae</taxon>
        <taxon>Diploptera</taxon>
    </lineage>
</organism>
<gene>
    <name evidence="1" type="ORF">L9F63_014644</name>
</gene>